<dbReference type="Gene3D" id="2.70.70.10">
    <property type="entry name" value="Glucose Permease (Domain IIA)"/>
    <property type="match status" value="1"/>
</dbReference>
<dbReference type="PANTHER" id="PTHR13833:SF71">
    <property type="entry name" value="NHL DOMAIN-CONTAINING PROTEIN"/>
    <property type="match status" value="1"/>
</dbReference>
<dbReference type="SUPFAM" id="SSF63829">
    <property type="entry name" value="Calcium-dependent phosphotriesterase"/>
    <property type="match status" value="1"/>
</dbReference>
<feature type="region of interest" description="Disordered" evidence="2">
    <location>
        <begin position="566"/>
        <end position="594"/>
    </location>
</feature>
<evidence type="ECO:0000256" key="2">
    <source>
        <dbReference type="SAM" id="MobiDB-lite"/>
    </source>
</evidence>
<dbReference type="Proteomes" id="UP000622638">
    <property type="component" value="Unassembled WGS sequence"/>
</dbReference>
<reference evidence="4 5" key="3">
    <citation type="submission" date="2019-11" db="EMBL/GenBank/DDBJ databases">
        <title>Type strains purchased from KCTC, JCM and DSMZ.</title>
        <authorList>
            <person name="Lu H."/>
        </authorList>
    </citation>
    <scope>NUCLEOTIDE SEQUENCE [LARGE SCALE GENOMIC DNA]</scope>
    <source>
        <strain evidence="4 5">KCTC 52429</strain>
    </source>
</reference>
<dbReference type="Proteomes" id="UP000430634">
    <property type="component" value="Unassembled WGS sequence"/>
</dbReference>
<accession>A0A6I3SZ19</accession>
<dbReference type="InterPro" id="IPR011055">
    <property type="entry name" value="Dup_hybrid_motif"/>
</dbReference>
<evidence type="ECO:0000313" key="6">
    <source>
        <dbReference type="Proteomes" id="UP000622638"/>
    </source>
</evidence>
<evidence type="ECO:0000256" key="1">
    <source>
        <dbReference type="ARBA" id="ARBA00022737"/>
    </source>
</evidence>
<keyword evidence="6" id="KW-1185">Reference proteome</keyword>
<evidence type="ECO:0000313" key="5">
    <source>
        <dbReference type="Proteomes" id="UP000430634"/>
    </source>
</evidence>
<comment type="caution">
    <text evidence="4">The sequence shown here is derived from an EMBL/GenBank/DDBJ whole genome shotgun (WGS) entry which is preliminary data.</text>
</comment>
<organism evidence="4 5">
    <name type="scientific">Pseudoduganella buxea</name>
    <dbReference type="NCBI Taxonomy" id="1949069"/>
    <lineage>
        <taxon>Bacteria</taxon>
        <taxon>Pseudomonadati</taxon>
        <taxon>Pseudomonadota</taxon>
        <taxon>Betaproteobacteria</taxon>
        <taxon>Burkholderiales</taxon>
        <taxon>Oxalobacteraceae</taxon>
        <taxon>Telluria group</taxon>
        <taxon>Pseudoduganella</taxon>
    </lineage>
</organism>
<evidence type="ECO:0000313" key="3">
    <source>
        <dbReference type="EMBL" id="GGC10409.1"/>
    </source>
</evidence>
<dbReference type="CDD" id="cd14953">
    <property type="entry name" value="NHL_like_1"/>
    <property type="match status" value="1"/>
</dbReference>
<proteinExistence type="predicted"/>
<dbReference type="InterPro" id="IPR001258">
    <property type="entry name" value="NHL_repeat"/>
</dbReference>
<keyword evidence="1" id="KW-0677">Repeat</keyword>
<gene>
    <name evidence="3" type="ORF">GCM10011572_34870</name>
    <name evidence="4" type="ORF">GM672_17400</name>
</gene>
<protein>
    <submittedName>
        <fullName evidence="4">Gluconolaconase</fullName>
    </submittedName>
</protein>
<sequence length="738" mass="76923">MNRKLPQRKLVIAILAGAGVFGAGAAFLFWPRTAPVTSAPATAVLTPRQAVTPRFWTARVQPLAGTGIAGLADGAAAASRFGDPFGVAVDPRGNVYVADGGDNNRIRRIGTDGAVTTLAGGREGFADGKGAAAAFHTPSALALDHLGNLFVADTGNHAIRKIAPDGSVTTLAGGGQPGYADGQGRAARFNGPVGIAVDDAGVVYVADTYNDRIRRIDAAGNVTTVAGAGAPGNEDGAALAARFDTPGGIAVARDGTLFVADTGNHAIRRIGKDGAVTTVAVPAEHERRPALRRPGGIAATRDGYLYVTSSNGRILQVAPDGEYRPLADAAPDDYGSDGTVQLYAPRGLAVQRDGALVVADALAFRLVRLVPDGGTGKRAVPAATPVAPVPQQMRWPVLPQDGPHEVVGLMGEVRGSFDGESRDHFHMGLDVRADVGAPVVAAQDAKVTDPFANWGYGTLSEGIAVGTLSYIHMKVGRDRKDAPLDGRFHLVLNGRGKPERVRVPRGTRFAAGDRLGTINPMAHVHLDYYPAGGVVNPLTLPFKGLVDTVAPRVQSILLVADGGRRLSGQRGDAAAGEKKGKKGKKARAAAAPVPPRRVKVPRSVGKVDIIVDAYDQMDGNLARRRLGLYKLGYQLLRADGTAVPGYEQPRITQVYDRLPRNQEAVKLVYAASSGITVYGSKATHFAYALNNTLAGGQVSPGTWDVSGIAPGDYTLRIFAADYAGNVAIDGRDLAITVE</sequence>
<dbReference type="EMBL" id="BMKG01000015">
    <property type="protein sequence ID" value="GGC10409.1"/>
    <property type="molecule type" value="Genomic_DNA"/>
</dbReference>
<evidence type="ECO:0000313" key="4">
    <source>
        <dbReference type="EMBL" id="MTV54508.1"/>
    </source>
</evidence>
<reference evidence="3" key="1">
    <citation type="journal article" date="2014" name="Int. J. Syst. Evol. Microbiol.">
        <title>Complete genome of a new Firmicutes species belonging to the dominant human colonic microbiota ('Ruminococcus bicirculans') reveals two chromosomes and a selective capacity to utilize plant glucans.</title>
        <authorList>
            <consortium name="NISC Comparative Sequencing Program"/>
            <person name="Wegmann U."/>
            <person name="Louis P."/>
            <person name="Goesmann A."/>
            <person name="Henrissat B."/>
            <person name="Duncan S.H."/>
            <person name="Flint H.J."/>
        </authorList>
    </citation>
    <scope>NUCLEOTIDE SEQUENCE</scope>
    <source>
        <strain evidence="3">CGMCC 1.15931</strain>
    </source>
</reference>
<reference evidence="6" key="2">
    <citation type="journal article" date="2019" name="Int. J. Syst. Evol. Microbiol.">
        <title>The Global Catalogue of Microorganisms (GCM) 10K type strain sequencing project: providing services to taxonomists for standard genome sequencing and annotation.</title>
        <authorList>
            <consortium name="The Broad Institute Genomics Platform"/>
            <consortium name="The Broad Institute Genome Sequencing Center for Infectious Disease"/>
            <person name="Wu L."/>
            <person name="Ma J."/>
        </authorList>
    </citation>
    <scope>NUCLEOTIDE SEQUENCE [LARGE SCALE GENOMIC DNA]</scope>
    <source>
        <strain evidence="6">CGMCC 1.15931</strain>
    </source>
</reference>
<dbReference type="EMBL" id="WNKZ01000053">
    <property type="protein sequence ID" value="MTV54508.1"/>
    <property type="molecule type" value="Genomic_DNA"/>
</dbReference>
<dbReference type="RefSeq" id="WP_170300116.1">
    <property type="nucleotide sequence ID" value="NZ_BMKG01000015.1"/>
</dbReference>
<reference evidence="3" key="4">
    <citation type="submission" date="2024-05" db="EMBL/GenBank/DDBJ databases">
        <authorList>
            <person name="Sun Q."/>
            <person name="Zhou Y."/>
        </authorList>
    </citation>
    <scope>NUCLEOTIDE SEQUENCE</scope>
    <source>
        <strain evidence="3">CGMCC 1.15931</strain>
    </source>
</reference>
<dbReference type="Gene3D" id="2.120.10.30">
    <property type="entry name" value="TolB, C-terminal domain"/>
    <property type="match status" value="3"/>
</dbReference>
<dbReference type="AlphaFoldDB" id="A0A6I3SZ19"/>
<dbReference type="Pfam" id="PF01436">
    <property type="entry name" value="NHL"/>
    <property type="match status" value="3"/>
</dbReference>
<name>A0A6I3SZ19_9BURK</name>
<dbReference type="PANTHER" id="PTHR13833">
    <property type="match status" value="1"/>
</dbReference>
<dbReference type="InterPro" id="IPR011042">
    <property type="entry name" value="6-blade_b-propeller_TolB-like"/>
</dbReference>